<keyword evidence="1" id="KW-0472">Membrane</keyword>
<dbReference type="InterPro" id="IPR005331">
    <property type="entry name" value="Sulfotransferase"/>
</dbReference>
<evidence type="ECO:0000256" key="1">
    <source>
        <dbReference type="SAM" id="Phobius"/>
    </source>
</evidence>
<protein>
    <recommendedName>
        <fullName evidence="3">Sulfotransferase domain-containing protein</fullName>
    </recommendedName>
</protein>
<dbReference type="InterPro" id="IPR027417">
    <property type="entry name" value="P-loop_NTPase"/>
</dbReference>
<feature type="transmembrane region" description="Helical" evidence="1">
    <location>
        <begin position="21"/>
        <end position="41"/>
    </location>
</feature>
<sequence>MRPKKKQTNRVAMPTLPKLRMKIYIHVVFAVVFMLLIASTWHTDGLNGIQKAPTLAAVVVKKNNLTSDTETEIETTYSGEVERKQDLIVFFSFQKVGVSGSTLHGDQLIAFAFARYAYPEVHIILMIDDVSRVVGSDALLLQSLQIRVAGMPFDTRIERFNQVYKHASLNEIDYESMCFKRFIYLDRLVREQGIDFASVTMPDSDIALFRQDAIPDLQPHLQAWRIDPLGSFLTRFSPEGLTNFTESMIAFYAREPNLILRDLHKYGNGPRVPQTTINSWMRAYNNTPAIFQFSDMHFSNVWFEGQLQLRKTRPRSSLVEDRLIGNVRHGFPPTENPCIYPDGALFHLEWNVVEQTPNYIRYDVSLPNRSGVPIPGIHFQGYCKKVMCQALCQRLLPSHRAMIACCNEHADGTSTKHGKAEVTSRSVSASDSDLYMKDGSGQISRKNRLIFVHVPETGGSAIEHSHLFDDVRQHHPVGGHHRITDMIRDAGERGLTNFASFAIIRHPCTRLISAFNYLISNKGNEGDKKFTAERIRGMNFSQTIDVMESETPHGEALRKWMHFRPMHEFLFLATGIFGVSKLFCQESFDDAVKWLNTNYDYGETESHLKQLSHQQCSDLPDKTRAKIERLYAMDYCVFDYKNGKNAEEDGCSASRFSADELTEKYATCRAKLNA</sequence>
<dbReference type="Gene3D" id="3.40.50.300">
    <property type="entry name" value="P-loop containing nucleotide triphosphate hydrolases"/>
    <property type="match status" value="1"/>
</dbReference>
<reference evidence="2" key="1">
    <citation type="submission" date="2021-01" db="EMBL/GenBank/DDBJ databases">
        <authorList>
            <person name="Corre E."/>
            <person name="Pelletier E."/>
            <person name="Niang G."/>
            <person name="Scheremetjew M."/>
            <person name="Finn R."/>
            <person name="Kale V."/>
            <person name="Holt S."/>
            <person name="Cochrane G."/>
            <person name="Meng A."/>
            <person name="Brown T."/>
            <person name="Cohen L."/>
        </authorList>
    </citation>
    <scope>NUCLEOTIDE SEQUENCE</scope>
    <source>
        <strain evidence="2">CCMP127</strain>
    </source>
</reference>
<organism evidence="2">
    <name type="scientific">Amphora coffeiformis</name>
    <dbReference type="NCBI Taxonomy" id="265554"/>
    <lineage>
        <taxon>Eukaryota</taxon>
        <taxon>Sar</taxon>
        <taxon>Stramenopiles</taxon>
        <taxon>Ochrophyta</taxon>
        <taxon>Bacillariophyta</taxon>
        <taxon>Bacillariophyceae</taxon>
        <taxon>Bacillariophycidae</taxon>
        <taxon>Thalassiophysales</taxon>
        <taxon>Catenulaceae</taxon>
        <taxon>Amphora</taxon>
    </lineage>
</organism>
<evidence type="ECO:0000313" key="2">
    <source>
        <dbReference type="EMBL" id="CAE0411665.1"/>
    </source>
</evidence>
<keyword evidence="1" id="KW-0812">Transmembrane</keyword>
<dbReference type="AlphaFoldDB" id="A0A7S3P6V4"/>
<accession>A0A7S3P6V4</accession>
<proteinExistence type="predicted"/>
<keyword evidence="1" id="KW-1133">Transmembrane helix</keyword>
<dbReference type="EMBL" id="HBIM01010715">
    <property type="protein sequence ID" value="CAE0411665.1"/>
    <property type="molecule type" value="Transcribed_RNA"/>
</dbReference>
<dbReference type="GO" id="GO:0008146">
    <property type="term" value="F:sulfotransferase activity"/>
    <property type="evidence" value="ECO:0007669"/>
    <property type="project" value="InterPro"/>
</dbReference>
<dbReference type="GO" id="GO:0016020">
    <property type="term" value="C:membrane"/>
    <property type="evidence" value="ECO:0007669"/>
    <property type="project" value="InterPro"/>
</dbReference>
<evidence type="ECO:0008006" key="3">
    <source>
        <dbReference type="Google" id="ProtNLM"/>
    </source>
</evidence>
<name>A0A7S3P6V4_9STRA</name>
<gene>
    <name evidence="2" type="ORF">ACOF00016_LOCUS8956</name>
</gene>
<dbReference type="Pfam" id="PF03567">
    <property type="entry name" value="Sulfotransfer_2"/>
    <property type="match status" value="1"/>
</dbReference>